<sequence length="76" mass="8228">MGGTVLNQPPLYEMLAKNPARSRYTLVAAAARRARQLLEGEPPVVAIDSTKPVTIALHEIYQGLVLCELPSRSGVK</sequence>
<comment type="similarity">
    <text evidence="1 10">Belongs to the RNA polymerase subunit omega family.</text>
</comment>
<dbReference type="InterPro" id="IPR003716">
    <property type="entry name" value="DNA-dir_RNA_pol_omega"/>
</dbReference>
<dbReference type="PANTHER" id="PTHR34476">
    <property type="entry name" value="DNA-DIRECTED RNA POLYMERASE SUBUNIT OMEGA"/>
    <property type="match status" value="1"/>
</dbReference>
<evidence type="ECO:0000256" key="5">
    <source>
        <dbReference type="ARBA" id="ARBA00022679"/>
    </source>
</evidence>
<evidence type="ECO:0000256" key="10">
    <source>
        <dbReference type="HAMAP-Rule" id="MF_00366"/>
    </source>
</evidence>
<dbReference type="EC" id="2.7.7.6" evidence="2 10"/>
<evidence type="ECO:0000256" key="2">
    <source>
        <dbReference type="ARBA" id="ARBA00012418"/>
    </source>
</evidence>
<comment type="catalytic activity">
    <reaction evidence="9 10">
        <text>RNA(n) + a ribonucleoside 5'-triphosphate = RNA(n+1) + diphosphate</text>
        <dbReference type="Rhea" id="RHEA:21248"/>
        <dbReference type="Rhea" id="RHEA-COMP:14527"/>
        <dbReference type="Rhea" id="RHEA-COMP:17342"/>
        <dbReference type="ChEBI" id="CHEBI:33019"/>
        <dbReference type="ChEBI" id="CHEBI:61557"/>
        <dbReference type="ChEBI" id="CHEBI:140395"/>
        <dbReference type="EC" id="2.7.7.6"/>
    </reaction>
</comment>
<evidence type="ECO:0000256" key="4">
    <source>
        <dbReference type="ARBA" id="ARBA00022478"/>
    </source>
</evidence>
<keyword evidence="7 10" id="KW-0804">Transcription</keyword>
<dbReference type="Proteomes" id="UP001333102">
    <property type="component" value="Chromosome"/>
</dbReference>
<dbReference type="PANTHER" id="PTHR34476:SF1">
    <property type="entry name" value="DNA-DIRECTED RNA POLYMERASE SUBUNIT OMEGA"/>
    <property type="match status" value="1"/>
</dbReference>
<dbReference type="EMBL" id="CP141614">
    <property type="protein sequence ID" value="WRP13392.1"/>
    <property type="molecule type" value="Genomic_DNA"/>
</dbReference>
<evidence type="ECO:0000256" key="7">
    <source>
        <dbReference type="ARBA" id="ARBA00023163"/>
    </source>
</evidence>
<organism evidence="11 12">
    <name type="scientific">Geochorda subterranea</name>
    <dbReference type="NCBI Taxonomy" id="3109564"/>
    <lineage>
        <taxon>Bacteria</taxon>
        <taxon>Bacillati</taxon>
        <taxon>Bacillota</taxon>
        <taxon>Limnochordia</taxon>
        <taxon>Limnochordales</taxon>
        <taxon>Geochordaceae</taxon>
        <taxon>Geochorda</taxon>
    </lineage>
</organism>
<proteinExistence type="inferred from homology"/>
<gene>
    <name evidence="10 11" type="primary">rpoZ</name>
    <name evidence="11" type="ORF">VLY81_07995</name>
</gene>
<keyword evidence="4 10" id="KW-0240">DNA-directed RNA polymerase</keyword>
<dbReference type="SMART" id="SM01409">
    <property type="entry name" value="RNA_pol_Rpb6"/>
    <property type="match status" value="1"/>
</dbReference>
<dbReference type="GO" id="GO:0000428">
    <property type="term" value="C:DNA-directed RNA polymerase complex"/>
    <property type="evidence" value="ECO:0007669"/>
    <property type="project" value="UniProtKB-KW"/>
</dbReference>
<comment type="subunit">
    <text evidence="10">The RNAP catalytic core consists of 2 alpha, 1 beta, 1 beta' and 1 omega subunit. When a sigma factor is associated with the core the holoenzyme is formed, which can initiate transcription.</text>
</comment>
<protein>
    <recommendedName>
        <fullName evidence="3 10">DNA-directed RNA polymerase subunit omega</fullName>
        <shortName evidence="10">RNAP omega subunit</shortName>
        <ecNumber evidence="2 10">2.7.7.6</ecNumber>
    </recommendedName>
    <alternativeName>
        <fullName evidence="10">RNA polymerase omega subunit</fullName>
    </alternativeName>
    <alternativeName>
        <fullName evidence="8 10">Transcriptase subunit omega</fullName>
    </alternativeName>
</protein>
<dbReference type="InterPro" id="IPR036161">
    <property type="entry name" value="RPB6/omega-like_sf"/>
</dbReference>
<dbReference type="Pfam" id="PF01192">
    <property type="entry name" value="RNA_pol_Rpb6"/>
    <property type="match status" value="1"/>
</dbReference>
<dbReference type="SUPFAM" id="SSF63562">
    <property type="entry name" value="RPB6/omega subunit-like"/>
    <property type="match status" value="1"/>
</dbReference>
<dbReference type="RefSeq" id="WP_324667637.1">
    <property type="nucleotide sequence ID" value="NZ_CP141614.1"/>
</dbReference>
<dbReference type="GO" id="GO:0003899">
    <property type="term" value="F:DNA-directed RNA polymerase activity"/>
    <property type="evidence" value="ECO:0007669"/>
    <property type="project" value="UniProtKB-EC"/>
</dbReference>
<dbReference type="Gene3D" id="3.90.940.10">
    <property type="match status" value="1"/>
</dbReference>
<evidence type="ECO:0000313" key="11">
    <source>
        <dbReference type="EMBL" id="WRP13392.1"/>
    </source>
</evidence>
<evidence type="ECO:0000256" key="1">
    <source>
        <dbReference type="ARBA" id="ARBA00006711"/>
    </source>
</evidence>
<name>A0ABZ1BKM6_9FIRM</name>
<dbReference type="InterPro" id="IPR006110">
    <property type="entry name" value="Pol_omega/Rpo6/RPB6"/>
</dbReference>
<dbReference type="HAMAP" id="MF_00366">
    <property type="entry name" value="RNApol_bact_RpoZ"/>
    <property type="match status" value="1"/>
</dbReference>
<keyword evidence="12" id="KW-1185">Reference proteome</keyword>
<dbReference type="NCBIfam" id="TIGR00690">
    <property type="entry name" value="rpoZ"/>
    <property type="match status" value="1"/>
</dbReference>
<keyword evidence="5 10" id="KW-0808">Transferase</keyword>
<evidence type="ECO:0000256" key="6">
    <source>
        <dbReference type="ARBA" id="ARBA00022695"/>
    </source>
</evidence>
<accession>A0ABZ1BKM6</accession>
<evidence type="ECO:0000256" key="8">
    <source>
        <dbReference type="ARBA" id="ARBA00029924"/>
    </source>
</evidence>
<evidence type="ECO:0000256" key="3">
    <source>
        <dbReference type="ARBA" id="ARBA00013725"/>
    </source>
</evidence>
<comment type="function">
    <text evidence="10">Promotes RNA polymerase assembly. Latches the N- and C-terminal regions of the beta' subunit thereby facilitating its interaction with the beta and alpha subunits.</text>
</comment>
<evidence type="ECO:0000256" key="9">
    <source>
        <dbReference type="ARBA" id="ARBA00048552"/>
    </source>
</evidence>
<keyword evidence="6 10" id="KW-0548">Nucleotidyltransferase</keyword>
<evidence type="ECO:0000313" key="12">
    <source>
        <dbReference type="Proteomes" id="UP001333102"/>
    </source>
</evidence>
<reference evidence="12" key="1">
    <citation type="submission" date="2023-12" db="EMBL/GenBank/DDBJ databases">
        <title>Novel isolates from deep terrestrial aquifers shed light on the physiology and ecology of the class Limnochordia.</title>
        <authorList>
            <person name="Karnachuk O.V."/>
            <person name="Lukina A.P."/>
            <person name="Avakyan M.R."/>
            <person name="Kadnikov V."/>
            <person name="Begmatov S."/>
            <person name="Beletsky A.V."/>
            <person name="Mardanov A.V."/>
            <person name="Ravin N.V."/>
        </authorList>
    </citation>
    <scope>NUCLEOTIDE SEQUENCE [LARGE SCALE GENOMIC DNA]</scope>
    <source>
        <strain evidence="12">LN</strain>
    </source>
</reference>